<dbReference type="Proteomes" id="UP000031718">
    <property type="component" value="Segment"/>
</dbReference>
<accession>A0A0B5A2U6</accession>
<sequence length="113" mass="12592">MSVAKVYRRQLDWRGDPLETEYLGDIHDVIIGGAVPQELSRFPGLVSTEGQVGIPFEQDSGILVQKADVLVINNVAYTVVGPRQWDEDHTFAGTDVVDELYWVQVEASHGRPQ</sequence>
<dbReference type="EMBL" id="KP027195">
    <property type="protein sequence ID" value="AJD82104.1"/>
    <property type="molecule type" value="Genomic_DNA"/>
</dbReference>
<evidence type="ECO:0000313" key="2">
    <source>
        <dbReference type="Proteomes" id="UP000031718"/>
    </source>
</evidence>
<organism evidence="1 2">
    <name type="scientific">Mycobacterium phage Cosmo</name>
    <dbReference type="NCBI Taxonomy" id="1567467"/>
    <lineage>
        <taxon>Viruses</taxon>
        <taxon>Duplodnaviria</taxon>
        <taxon>Heunggongvirae</taxon>
        <taxon>Uroviricota</taxon>
        <taxon>Caudoviricetes</taxon>
        <taxon>Vilmaviridae</taxon>
        <taxon>Wildcatvirus</taxon>
        <taxon>Wildcatvirus wildcat</taxon>
        <taxon>Mycobacterium virus Wildcat</taxon>
    </lineage>
</organism>
<reference evidence="1 2" key="1">
    <citation type="submission" date="2014-10" db="EMBL/GenBank/DDBJ databases">
        <authorList>
            <person name="Mackenzie J."/>
            <person name="Lekholoane M."/>
            <person name="Leqhaoe R."/>
            <person name="Mcunu Z."/>
            <person name="Mzobe Z."/>
            <person name="Rodel H."/>
            <person name="Seagreen C."/>
            <person name="Mazeka N."/>
            <person name="Larsen M.H."/>
            <person name="Rubin E.J."/>
            <person name="Russell D.A."/>
            <person name="Guerrero C.A."/>
            <person name="Bowman C.A."/>
            <person name="Jacobs-Sera D."/>
            <person name="Hendrix R.W."/>
            <person name="Hatfull G.F."/>
        </authorList>
    </citation>
    <scope>NUCLEOTIDE SEQUENCE [LARGE SCALE GENOMIC DNA]</scope>
</reference>
<evidence type="ECO:0000313" key="1">
    <source>
        <dbReference type="EMBL" id="AJD82104.1"/>
    </source>
</evidence>
<gene>
    <name evidence="1" type="primary">32</name>
    <name evidence="1" type="ORF">COSMO_32</name>
</gene>
<name>A0A0B5A2U6_9CAUD</name>
<protein>
    <submittedName>
        <fullName evidence="1">Head-to-tail stopper</fullName>
    </submittedName>
</protein>
<proteinExistence type="predicted"/>